<dbReference type="KEGG" id="oca:OCAR_5058"/>
<name>B6JBX6_AFIC5</name>
<keyword evidence="2" id="KW-1133">Transmembrane helix</keyword>
<dbReference type="PATRIC" id="fig|504832.7.peg.3064"/>
<dbReference type="KEGG" id="ocg:OCA5_c29030"/>
<evidence type="ECO:0000256" key="1">
    <source>
        <dbReference type="SAM" id="MobiDB-lite"/>
    </source>
</evidence>
<feature type="compositionally biased region" description="Polar residues" evidence="1">
    <location>
        <begin position="9"/>
        <end position="18"/>
    </location>
</feature>
<organism evidence="3 4">
    <name type="scientific">Afipia carboxidovorans (strain ATCC 49405 / DSM 1227 / KCTC 32145 / OM5)</name>
    <name type="common">Oligotropha carboxidovorans</name>
    <dbReference type="NCBI Taxonomy" id="504832"/>
    <lineage>
        <taxon>Bacteria</taxon>
        <taxon>Pseudomonadati</taxon>
        <taxon>Pseudomonadota</taxon>
        <taxon>Alphaproteobacteria</taxon>
        <taxon>Hyphomicrobiales</taxon>
        <taxon>Nitrobacteraceae</taxon>
        <taxon>Afipia</taxon>
    </lineage>
</organism>
<feature type="region of interest" description="Disordered" evidence="1">
    <location>
        <begin position="1"/>
        <end position="51"/>
    </location>
</feature>
<evidence type="ECO:0000313" key="3">
    <source>
        <dbReference type="EMBL" id="AEI07594.1"/>
    </source>
</evidence>
<keyword evidence="2" id="KW-0812">Transmembrane</keyword>
<dbReference type="RefSeq" id="WP_012562222.1">
    <property type="nucleotide sequence ID" value="NC_011386.1"/>
</dbReference>
<proteinExistence type="predicted"/>
<feature type="compositionally biased region" description="Low complexity" evidence="1">
    <location>
        <begin position="31"/>
        <end position="42"/>
    </location>
</feature>
<feature type="transmembrane region" description="Helical" evidence="2">
    <location>
        <begin position="79"/>
        <end position="102"/>
    </location>
</feature>
<dbReference type="Proteomes" id="UP000007730">
    <property type="component" value="Chromosome"/>
</dbReference>
<keyword evidence="4" id="KW-1185">Reference proteome</keyword>
<accession>B6JBX6</accession>
<dbReference type="HOGENOM" id="CLU_065356_0_0_5"/>
<dbReference type="AlphaFoldDB" id="B6JBX6"/>
<dbReference type="EMBL" id="CP002826">
    <property type="protein sequence ID" value="AEI07594.1"/>
    <property type="molecule type" value="Genomic_DNA"/>
</dbReference>
<protein>
    <submittedName>
        <fullName evidence="3">Uncharacterized protein</fullName>
    </submittedName>
</protein>
<dbReference type="eggNOG" id="COG4223">
    <property type="taxonomic scope" value="Bacteria"/>
</dbReference>
<dbReference type="OrthoDB" id="7926359at2"/>
<gene>
    <name evidence="3" type="ordered locus">OCA5_c29030</name>
</gene>
<evidence type="ECO:0000256" key="2">
    <source>
        <dbReference type="SAM" id="Phobius"/>
    </source>
</evidence>
<evidence type="ECO:0000313" key="4">
    <source>
        <dbReference type="Proteomes" id="UP000007730"/>
    </source>
</evidence>
<keyword evidence="2" id="KW-0472">Membrane</keyword>
<dbReference type="STRING" id="504832.OCA5_c29030"/>
<sequence length="255" mass="26754">MNEQDNTHHSGNSQSSAGGQELVPAGRENAESAANEAHAAEAPTRDITLQRLPQQDSWEDIVFGDVPPQPQAERRFPSMILMIGVAALIGALSSAGTAWFSFGHFAKDEKAAAAVTERNRAIDNALAQVNAELQSLKTSTESAAKANASKLAKFGESLEKLKSADVTGSIPAPAAPVAAPAPAPAKAAPQIGRLPTIDGWVVRDVRNGGALIEGRQGLFEVYAGDPLPGVGRVDAIRRQDGRWVVVTSRGLIVAR</sequence>
<reference evidence="3 4" key="1">
    <citation type="journal article" date="2011" name="J. Bacteriol.">
        <title>Complete genome sequences of the chemolithoautotrophic Oligotropha carboxidovorans strains OM4 and OM5.</title>
        <authorList>
            <person name="Volland S."/>
            <person name="Rachinger M."/>
            <person name="Strittmatter A."/>
            <person name="Daniel R."/>
            <person name="Gottschalk G."/>
            <person name="Meyer O."/>
        </authorList>
    </citation>
    <scope>NUCLEOTIDE SEQUENCE [LARGE SCALE GENOMIC DNA]</scope>
    <source>
        <strain evidence="4">ATCC 49405 / DSM 1227 / KCTC 32145 / OM5</strain>
    </source>
</reference>